<evidence type="ECO:0000256" key="5">
    <source>
        <dbReference type="RuleBase" id="RU004379"/>
    </source>
</evidence>
<sequence length="289" mass="32091">MYNPNPGNPPNPNYPGYPPNQGYGGYPPQQPPPQQGYPGYPPTNDYNAGGGYSNYNPEAGYDGFEGFSNKAIRLGFIRKVYGILSIQLAITFGFVFALSGSDTARNWTRQNSWLLFVALGVVLVTMIVLSCCGDVARKTPHNYICLFLFTLAESFLVGVTASLYQFQIVLYAVMITAVICVGLTLFAMQTKIDFTVYNGMLFVVFMVFALFGLIMMFFPRNNTMHLVYACIGAFLFSAFLLIDTQMITGGTHKLQMSTEDYVFAALTLYLDIIQIFLYILSILGSSDRN</sequence>
<dbReference type="CDD" id="cd10428">
    <property type="entry name" value="LFG_like"/>
    <property type="match status" value="1"/>
</dbReference>
<evidence type="ECO:0000313" key="8">
    <source>
        <dbReference type="Proteomes" id="UP000616769"/>
    </source>
</evidence>
<feature type="transmembrane region" description="Helical" evidence="5">
    <location>
        <begin position="168"/>
        <end position="188"/>
    </location>
</feature>
<feature type="transmembrane region" description="Helical" evidence="5">
    <location>
        <begin position="262"/>
        <end position="283"/>
    </location>
</feature>
<keyword evidence="4 5" id="KW-0472">Membrane</keyword>
<dbReference type="OrthoDB" id="7933078at2759"/>
<evidence type="ECO:0000256" key="3">
    <source>
        <dbReference type="ARBA" id="ARBA00022989"/>
    </source>
</evidence>
<protein>
    <submittedName>
        <fullName evidence="7">Lifeguard-like protein</fullName>
    </submittedName>
</protein>
<reference evidence="7 8" key="1">
    <citation type="journal article" date="2015" name="Parasit. Vectors">
        <title>Draft genome of the scabies mite.</title>
        <authorList>
            <person name="Rider S.D.Jr."/>
            <person name="Morgan M.S."/>
            <person name="Arlian L.G."/>
        </authorList>
    </citation>
    <scope>NUCLEOTIDE SEQUENCE [LARGE SCALE GENOMIC DNA]</scope>
    <source>
        <strain evidence="7">Arlian Lab</strain>
    </source>
</reference>
<feature type="region of interest" description="Disordered" evidence="6">
    <location>
        <begin position="1"/>
        <end position="43"/>
    </location>
</feature>
<feature type="transmembrane region" description="Helical" evidence="5">
    <location>
        <begin position="224"/>
        <end position="242"/>
    </location>
</feature>
<keyword evidence="2 5" id="KW-0812">Transmembrane</keyword>
<name>A0A132A0F7_SARSC</name>
<feature type="transmembrane region" description="Helical" evidence="5">
    <location>
        <begin position="200"/>
        <end position="218"/>
    </location>
</feature>
<dbReference type="EMBL" id="JXLN01009437">
    <property type="protein sequence ID" value="KPM04572.1"/>
    <property type="molecule type" value="Genomic_DNA"/>
</dbReference>
<evidence type="ECO:0000256" key="2">
    <source>
        <dbReference type="ARBA" id="ARBA00022692"/>
    </source>
</evidence>
<evidence type="ECO:0000256" key="6">
    <source>
        <dbReference type="SAM" id="MobiDB-lite"/>
    </source>
</evidence>
<feature type="transmembrane region" description="Helical" evidence="5">
    <location>
        <begin position="80"/>
        <end position="101"/>
    </location>
</feature>
<dbReference type="PANTHER" id="PTHR23291">
    <property type="entry name" value="BAX INHIBITOR-RELATED"/>
    <property type="match status" value="1"/>
</dbReference>
<dbReference type="PANTHER" id="PTHR23291:SF47">
    <property type="entry name" value="TRANSMEMBRANE BAX INHIBITOR MOTIF CONTAINING 7"/>
    <property type="match status" value="1"/>
</dbReference>
<organism evidence="7 8">
    <name type="scientific">Sarcoptes scabiei</name>
    <name type="common">Itch mite</name>
    <name type="synonym">Acarus scabiei</name>
    <dbReference type="NCBI Taxonomy" id="52283"/>
    <lineage>
        <taxon>Eukaryota</taxon>
        <taxon>Metazoa</taxon>
        <taxon>Ecdysozoa</taxon>
        <taxon>Arthropoda</taxon>
        <taxon>Chelicerata</taxon>
        <taxon>Arachnida</taxon>
        <taxon>Acari</taxon>
        <taxon>Acariformes</taxon>
        <taxon>Sarcoptiformes</taxon>
        <taxon>Astigmata</taxon>
        <taxon>Psoroptidia</taxon>
        <taxon>Sarcoptoidea</taxon>
        <taxon>Sarcoptidae</taxon>
        <taxon>Sarcoptinae</taxon>
        <taxon>Sarcoptes</taxon>
    </lineage>
</organism>
<dbReference type="GO" id="GO:0016020">
    <property type="term" value="C:membrane"/>
    <property type="evidence" value="ECO:0007669"/>
    <property type="project" value="UniProtKB-SubCell"/>
</dbReference>
<comment type="similarity">
    <text evidence="5">Belongs to the BI1 family.</text>
</comment>
<dbReference type="Proteomes" id="UP000616769">
    <property type="component" value="Unassembled WGS sequence"/>
</dbReference>
<feature type="compositionally biased region" description="Pro residues" evidence="6">
    <location>
        <begin position="28"/>
        <end position="41"/>
    </location>
</feature>
<feature type="transmembrane region" description="Helical" evidence="5">
    <location>
        <begin position="143"/>
        <end position="162"/>
    </location>
</feature>
<comment type="subcellular location">
    <subcellularLocation>
        <location evidence="1">Membrane</location>
        <topology evidence="1">Multi-pass membrane protein</topology>
    </subcellularLocation>
</comment>
<proteinExistence type="inferred from homology"/>
<dbReference type="InterPro" id="IPR006214">
    <property type="entry name" value="Bax_inhibitor_1-related"/>
</dbReference>
<dbReference type="AlphaFoldDB" id="A0A132A0F7"/>
<feature type="compositionally biased region" description="Pro residues" evidence="6">
    <location>
        <begin position="1"/>
        <end position="18"/>
    </location>
</feature>
<accession>A0A132A0F7</accession>
<dbReference type="Pfam" id="PF01027">
    <property type="entry name" value="Bax1-I"/>
    <property type="match status" value="1"/>
</dbReference>
<feature type="transmembrane region" description="Helical" evidence="5">
    <location>
        <begin position="113"/>
        <end position="136"/>
    </location>
</feature>
<gene>
    <name evidence="7" type="ORF">QR98_0030220</name>
</gene>
<dbReference type="VEuPathDB" id="VectorBase:SSCA006241"/>
<comment type="caution">
    <text evidence="7">The sequence shown here is derived from an EMBL/GenBank/DDBJ whole genome shotgun (WGS) entry which is preliminary data.</text>
</comment>
<evidence type="ECO:0000313" key="7">
    <source>
        <dbReference type="EMBL" id="KPM04572.1"/>
    </source>
</evidence>
<evidence type="ECO:0000256" key="1">
    <source>
        <dbReference type="ARBA" id="ARBA00004141"/>
    </source>
</evidence>
<evidence type="ECO:0000256" key="4">
    <source>
        <dbReference type="ARBA" id="ARBA00023136"/>
    </source>
</evidence>
<keyword evidence="3 5" id="KW-1133">Transmembrane helix</keyword>